<dbReference type="eggNOG" id="COG1403">
    <property type="taxonomic scope" value="Bacteria"/>
</dbReference>
<keyword evidence="2" id="KW-0378">Hydrolase</keyword>
<protein>
    <submittedName>
        <fullName evidence="2">HNH endonuclease</fullName>
    </submittedName>
</protein>
<keyword evidence="2" id="KW-0255">Endonuclease</keyword>
<evidence type="ECO:0000313" key="2">
    <source>
        <dbReference type="EMBL" id="AGK57060.1"/>
    </source>
</evidence>
<feature type="domain" description="HNH nuclease" evidence="1">
    <location>
        <begin position="145"/>
        <end position="205"/>
    </location>
</feature>
<dbReference type="HOGENOM" id="CLU_1052810_0_0_5"/>
<dbReference type="KEGG" id="hdt:HYPDE_26898"/>
<dbReference type="PANTHER" id="PTHR33877:SF2">
    <property type="entry name" value="OS07G0170200 PROTEIN"/>
    <property type="match status" value="1"/>
</dbReference>
<keyword evidence="3" id="KW-1185">Reference proteome</keyword>
<dbReference type="Proteomes" id="UP000005952">
    <property type="component" value="Chromosome"/>
</dbReference>
<dbReference type="GO" id="GO:0003676">
    <property type="term" value="F:nucleic acid binding"/>
    <property type="evidence" value="ECO:0007669"/>
    <property type="project" value="InterPro"/>
</dbReference>
<sequence>MALFGTVDVTEPAACASQRERTPPHDVRARLASEAERLVRKTSCGEWGRDATARRKISSRGTSVIELPQAQTALVGGKQRRPAHAVSASWIVEFLYGHRVWLSQFHTHQGCNGATKTAAPRYPARALHHHTSLVTEAERVSVRRAMKKRVFARDHYRCRYCGFDMTLHFPYPHLHVLTVDHVRPRSKGGKHAYNNLVTCCRWCNGRKTNRPVEEFLQELGQPTASLTIDIAHEIDARPPVAPKRRFRERFKWRSWVSSDQSNRL</sequence>
<name>N0BAC8_9HYPH</name>
<proteinExistence type="predicted"/>
<evidence type="ECO:0000259" key="1">
    <source>
        <dbReference type="SMART" id="SM00507"/>
    </source>
</evidence>
<dbReference type="InterPro" id="IPR002711">
    <property type="entry name" value="HNH"/>
</dbReference>
<dbReference type="PANTHER" id="PTHR33877">
    <property type="entry name" value="SLL1193 PROTEIN"/>
    <property type="match status" value="1"/>
</dbReference>
<keyword evidence="2" id="KW-0540">Nuclease</keyword>
<evidence type="ECO:0000313" key="3">
    <source>
        <dbReference type="Proteomes" id="UP000005952"/>
    </source>
</evidence>
<dbReference type="CDD" id="cd00085">
    <property type="entry name" value="HNHc"/>
    <property type="match status" value="1"/>
</dbReference>
<dbReference type="Gene3D" id="1.10.30.50">
    <property type="match status" value="1"/>
</dbReference>
<dbReference type="EMBL" id="CP005587">
    <property type="protein sequence ID" value="AGK57060.1"/>
    <property type="molecule type" value="Genomic_DNA"/>
</dbReference>
<dbReference type="AlphaFoldDB" id="N0BAC8"/>
<dbReference type="InterPro" id="IPR003615">
    <property type="entry name" value="HNH_nuc"/>
</dbReference>
<dbReference type="InterPro" id="IPR052892">
    <property type="entry name" value="NA-targeting_endonuclease"/>
</dbReference>
<dbReference type="GO" id="GO:0004519">
    <property type="term" value="F:endonuclease activity"/>
    <property type="evidence" value="ECO:0007669"/>
    <property type="project" value="UniProtKB-KW"/>
</dbReference>
<dbReference type="Pfam" id="PF01844">
    <property type="entry name" value="HNH"/>
    <property type="match status" value="1"/>
</dbReference>
<gene>
    <name evidence="2" type="ORF">HYPDE_26898</name>
</gene>
<dbReference type="SMART" id="SM00507">
    <property type="entry name" value="HNHc"/>
    <property type="match status" value="1"/>
</dbReference>
<organism evidence="2 3">
    <name type="scientific">Hyphomicrobium denitrificans 1NES1</name>
    <dbReference type="NCBI Taxonomy" id="670307"/>
    <lineage>
        <taxon>Bacteria</taxon>
        <taxon>Pseudomonadati</taxon>
        <taxon>Pseudomonadota</taxon>
        <taxon>Alphaproteobacteria</taxon>
        <taxon>Hyphomicrobiales</taxon>
        <taxon>Hyphomicrobiaceae</taxon>
        <taxon>Hyphomicrobium</taxon>
    </lineage>
</organism>
<reference evidence="2 3" key="1">
    <citation type="journal article" date="2013" name="Genome Announc.">
        <title>Genome sequences for three denitrifying bacterial strains isolated from a uranium- and nitrate-contaminated subsurface environment.</title>
        <authorList>
            <person name="Venkatramanan R."/>
            <person name="Prakash O."/>
            <person name="Woyke T."/>
            <person name="Chain P."/>
            <person name="Goodwin L.A."/>
            <person name="Watson D."/>
            <person name="Brooks S."/>
            <person name="Kostka J.E."/>
            <person name="Green S.J."/>
        </authorList>
    </citation>
    <scope>NUCLEOTIDE SEQUENCE [LARGE SCALE GENOMIC DNA]</scope>
    <source>
        <strain evidence="2 3">1NES1</strain>
    </source>
</reference>
<dbReference type="GO" id="GO:0008270">
    <property type="term" value="F:zinc ion binding"/>
    <property type="evidence" value="ECO:0007669"/>
    <property type="project" value="InterPro"/>
</dbReference>
<dbReference type="STRING" id="670307.HYPDE_26898"/>
<accession>N0BAC8</accession>